<gene>
    <name evidence="1" type="ORF">I2488_12020</name>
</gene>
<reference evidence="1 2" key="1">
    <citation type="submission" date="2020-11" db="EMBL/GenBank/DDBJ databases">
        <title>The genome sequence of Novosphingobium sp. 1Y9A.</title>
        <authorList>
            <person name="Liu Y."/>
        </authorList>
    </citation>
    <scope>NUCLEOTIDE SEQUENCE [LARGE SCALE GENOMIC DNA]</scope>
    <source>
        <strain evidence="1 2">1Y9A</strain>
    </source>
</reference>
<name>A0ABS0HHI5_9SPHN</name>
<dbReference type="EMBL" id="JADQDC010000007">
    <property type="protein sequence ID" value="MBF9151732.1"/>
    <property type="molecule type" value="Genomic_DNA"/>
</dbReference>
<evidence type="ECO:0000313" key="1">
    <source>
        <dbReference type="EMBL" id="MBF9151732.1"/>
    </source>
</evidence>
<sequence>MSEANILSTADADTIYAQLIDLHRGRSDAESLRLNARLILLLINQISDVETVLKLIASAEFDTMTGEIAS</sequence>
<comment type="caution">
    <text evidence="1">The sequence shown here is derived from an EMBL/GenBank/DDBJ whole genome shotgun (WGS) entry which is preliminary data.</text>
</comment>
<evidence type="ECO:0000313" key="2">
    <source>
        <dbReference type="Proteomes" id="UP000600799"/>
    </source>
</evidence>
<organism evidence="1 2">
    <name type="scientific">Novosphingobium jiangmenense</name>
    <dbReference type="NCBI Taxonomy" id="2791981"/>
    <lineage>
        <taxon>Bacteria</taxon>
        <taxon>Pseudomonadati</taxon>
        <taxon>Pseudomonadota</taxon>
        <taxon>Alphaproteobacteria</taxon>
        <taxon>Sphingomonadales</taxon>
        <taxon>Sphingomonadaceae</taxon>
        <taxon>Novosphingobium</taxon>
    </lineage>
</organism>
<keyword evidence="2" id="KW-1185">Reference proteome</keyword>
<dbReference type="RefSeq" id="WP_196276048.1">
    <property type="nucleotide sequence ID" value="NZ_JADQDC010000007.1"/>
</dbReference>
<dbReference type="InterPro" id="IPR021233">
    <property type="entry name" value="DUF2783"/>
</dbReference>
<protein>
    <submittedName>
        <fullName evidence="1">DUF2783 domain-containing protein</fullName>
    </submittedName>
</protein>
<proteinExistence type="predicted"/>
<dbReference type="Pfam" id="PF10932">
    <property type="entry name" value="DUF2783"/>
    <property type="match status" value="1"/>
</dbReference>
<accession>A0ABS0HHI5</accession>
<dbReference type="Proteomes" id="UP000600799">
    <property type="component" value="Unassembled WGS sequence"/>
</dbReference>